<evidence type="ECO:0000256" key="1">
    <source>
        <dbReference type="SAM" id="Phobius"/>
    </source>
</evidence>
<evidence type="ECO:0000313" key="3">
    <source>
        <dbReference type="Proteomes" id="UP000035199"/>
    </source>
</evidence>
<gene>
    <name evidence="2" type="ORF">CMUST_04635</name>
</gene>
<name>A0A0G3GVR9_9CORY</name>
<feature type="transmembrane region" description="Helical" evidence="1">
    <location>
        <begin position="26"/>
        <end position="48"/>
    </location>
</feature>
<dbReference type="Gene3D" id="2.40.410.10">
    <property type="entry name" value="putative membrane protein from Corynebacterium diphtheriae superfamily"/>
    <property type="match status" value="1"/>
</dbReference>
<dbReference type="STRING" id="571915.CMUST_04635"/>
<evidence type="ECO:0000313" key="2">
    <source>
        <dbReference type="EMBL" id="AKK05266.1"/>
    </source>
</evidence>
<feature type="transmembrane region" description="Helical" evidence="1">
    <location>
        <begin position="55"/>
        <end position="74"/>
    </location>
</feature>
<reference evidence="2 3" key="1">
    <citation type="journal article" date="2015" name="Genome Announc.">
        <title>Complete Genome Sequence of the Type Strain Corynebacterium mustelae DSM 45274, Isolated from Various Tissues of a Male Ferret with Lethal Sepsis.</title>
        <authorList>
            <person name="Ruckert C."/>
            <person name="Eimer J."/>
            <person name="Winkler A."/>
            <person name="Tauch A."/>
        </authorList>
    </citation>
    <scope>NUCLEOTIDE SEQUENCE [LARGE SCALE GENOMIC DNA]</scope>
    <source>
        <strain evidence="2 3">DSM 45274</strain>
    </source>
</reference>
<accession>A0A0G3GVR9</accession>
<dbReference type="InterPro" id="IPR021632">
    <property type="entry name" value="DUF3239"/>
</dbReference>
<keyword evidence="1" id="KW-0812">Transmembrane</keyword>
<keyword evidence="1" id="KW-1133">Transmembrane helix</keyword>
<sequence>MNSFSFDVDNDYAKKHNELLKDTKRLQISAIIFALILLAIGYGLRLYFGGTMGNLIIGCFAVMALISFGLVFIIPRQVGDASQLYSQYELCPAIIAQVNSRDLTLLALVNINSDPTAPPRWGLATRTVTRIEGHERRKGERVPAVAVTGRRSAHTQDKWDEISPMPIAWGTKDPVVVKAAQKAIPHDQWHKLEKNAAKLNDVLATRFNLLEL</sequence>
<protein>
    <recommendedName>
        <fullName evidence="4">DUF3239 family protein</fullName>
    </recommendedName>
</protein>
<dbReference type="AlphaFoldDB" id="A0A0G3GVR9"/>
<dbReference type="RefSeq" id="WP_047261508.1">
    <property type="nucleotide sequence ID" value="NZ_CP011542.1"/>
</dbReference>
<reference evidence="3" key="2">
    <citation type="submission" date="2015-05" db="EMBL/GenBank/DDBJ databases">
        <title>Complete genome sequence of Corynebacterium mustelae DSM 45274, isolated from various tissues of a male ferret with lethal sepsis.</title>
        <authorList>
            <person name="Ruckert C."/>
            <person name="Albersmeier A."/>
            <person name="Winkler A."/>
            <person name="Tauch A."/>
        </authorList>
    </citation>
    <scope>NUCLEOTIDE SEQUENCE [LARGE SCALE GENOMIC DNA]</scope>
    <source>
        <strain evidence="3">DSM 45274</strain>
    </source>
</reference>
<dbReference type="Proteomes" id="UP000035199">
    <property type="component" value="Chromosome"/>
</dbReference>
<organism evidence="2 3">
    <name type="scientific">Corynebacterium mustelae</name>
    <dbReference type="NCBI Taxonomy" id="571915"/>
    <lineage>
        <taxon>Bacteria</taxon>
        <taxon>Bacillati</taxon>
        <taxon>Actinomycetota</taxon>
        <taxon>Actinomycetes</taxon>
        <taxon>Mycobacteriales</taxon>
        <taxon>Corynebacteriaceae</taxon>
        <taxon>Corynebacterium</taxon>
    </lineage>
</organism>
<dbReference type="PATRIC" id="fig|571915.4.peg.981"/>
<keyword evidence="3" id="KW-1185">Reference proteome</keyword>
<dbReference type="EMBL" id="CP011542">
    <property type="protein sequence ID" value="AKK05266.1"/>
    <property type="molecule type" value="Genomic_DNA"/>
</dbReference>
<dbReference type="InterPro" id="IPR023124">
    <property type="entry name" value="DUF3239_dom_sf"/>
</dbReference>
<keyword evidence="1" id="KW-0472">Membrane</keyword>
<proteinExistence type="predicted"/>
<dbReference type="KEGG" id="cmv:CMUST_04635"/>
<dbReference type="OrthoDB" id="4548219at2"/>
<evidence type="ECO:0008006" key="4">
    <source>
        <dbReference type="Google" id="ProtNLM"/>
    </source>
</evidence>
<dbReference type="Pfam" id="PF11580">
    <property type="entry name" value="DUF3239"/>
    <property type="match status" value="1"/>
</dbReference>